<evidence type="ECO:0000256" key="9">
    <source>
        <dbReference type="ARBA" id="ARBA00022840"/>
    </source>
</evidence>
<dbReference type="SMART" id="SM00091">
    <property type="entry name" value="PAS"/>
    <property type="match status" value="1"/>
</dbReference>
<dbReference type="InterPro" id="IPR003594">
    <property type="entry name" value="HATPase_dom"/>
</dbReference>
<dbReference type="InterPro" id="IPR013656">
    <property type="entry name" value="PAS_4"/>
</dbReference>
<dbReference type="SMART" id="SM00388">
    <property type="entry name" value="HisKA"/>
    <property type="match status" value="1"/>
</dbReference>
<dbReference type="NCBIfam" id="TIGR00229">
    <property type="entry name" value="sensory_box"/>
    <property type="match status" value="1"/>
</dbReference>
<accession>A0A0M3QGL2</accession>
<dbReference type="SUPFAM" id="SSF55874">
    <property type="entry name" value="ATPase domain of HSP90 chaperone/DNA topoisomerase II/histidine kinase"/>
    <property type="match status" value="1"/>
</dbReference>
<evidence type="ECO:0000313" key="18">
    <source>
        <dbReference type="EMBL" id="ALC18189.1"/>
    </source>
</evidence>
<keyword evidence="5" id="KW-0808">Transferase</keyword>
<dbReference type="InterPro" id="IPR004358">
    <property type="entry name" value="Sig_transdc_His_kin-like_C"/>
</dbReference>
<evidence type="ECO:0000256" key="13">
    <source>
        <dbReference type="SAM" id="Phobius"/>
    </source>
</evidence>
<evidence type="ECO:0000259" key="16">
    <source>
        <dbReference type="PROSITE" id="PS50113"/>
    </source>
</evidence>
<dbReference type="PROSITE" id="PS50112">
    <property type="entry name" value="PAS"/>
    <property type="match status" value="1"/>
</dbReference>
<dbReference type="InterPro" id="IPR003661">
    <property type="entry name" value="HisK_dim/P_dom"/>
</dbReference>
<evidence type="ECO:0000259" key="17">
    <source>
        <dbReference type="PROSITE" id="PS50885"/>
    </source>
</evidence>
<dbReference type="Gene3D" id="3.30.450.20">
    <property type="entry name" value="PAS domain"/>
    <property type="match status" value="1"/>
</dbReference>
<feature type="domain" description="HAMP" evidence="17">
    <location>
        <begin position="191"/>
        <end position="243"/>
    </location>
</feature>
<dbReference type="OrthoDB" id="9813151at2"/>
<keyword evidence="8 18" id="KW-0418">Kinase</keyword>
<comment type="subcellular location">
    <subcellularLocation>
        <location evidence="2">Membrane</location>
        <topology evidence="2">Multi-pass membrane protein</topology>
    </subcellularLocation>
</comment>
<feature type="transmembrane region" description="Helical" evidence="13">
    <location>
        <begin position="6"/>
        <end position="29"/>
    </location>
</feature>
<evidence type="ECO:0000259" key="14">
    <source>
        <dbReference type="PROSITE" id="PS50109"/>
    </source>
</evidence>
<dbReference type="PROSITE" id="PS50885">
    <property type="entry name" value="HAMP"/>
    <property type="match status" value="1"/>
</dbReference>
<reference evidence="18 19" key="1">
    <citation type="submission" date="2015-07" db="EMBL/GenBank/DDBJ databases">
        <title>Isolation and Genomic Characterization of a Novel Halophilic Metal-Reducing Deltaproteobacterium from the Deep Subsurface.</title>
        <authorList>
            <person name="Badalamenti J.P."/>
            <person name="Summers Z.M."/>
            <person name="Gralnick J.A."/>
            <person name="Bond D.R."/>
        </authorList>
    </citation>
    <scope>NUCLEOTIDE SEQUENCE [LARGE SCALE GENOMIC DNA]</scope>
    <source>
        <strain evidence="18 19">WTL</strain>
    </source>
</reference>
<keyword evidence="9" id="KW-0067">ATP-binding</keyword>
<dbReference type="FunFam" id="3.30.565.10:FF:000006">
    <property type="entry name" value="Sensor histidine kinase WalK"/>
    <property type="match status" value="1"/>
</dbReference>
<feature type="domain" description="Histidine kinase" evidence="14">
    <location>
        <begin position="373"/>
        <end position="592"/>
    </location>
</feature>
<dbReference type="InterPro" id="IPR003660">
    <property type="entry name" value="HAMP_dom"/>
</dbReference>
<protein>
    <recommendedName>
        <fullName evidence="3">histidine kinase</fullName>
        <ecNumber evidence="3">2.7.13.3</ecNumber>
    </recommendedName>
</protein>
<dbReference type="KEGG" id="des:DSOUD_3474"/>
<dbReference type="GO" id="GO:0007234">
    <property type="term" value="P:osmosensory signaling via phosphorelay pathway"/>
    <property type="evidence" value="ECO:0007669"/>
    <property type="project" value="TreeGrafter"/>
</dbReference>
<keyword evidence="10 13" id="KW-1133">Transmembrane helix</keyword>
<dbReference type="SUPFAM" id="SSF158472">
    <property type="entry name" value="HAMP domain-like"/>
    <property type="match status" value="1"/>
</dbReference>
<dbReference type="InterPro" id="IPR000014">
    <property type="entry name" value="PAS"/>
</dbReference>
<evidence type="ECO:0000256" key="6">
    <source>
        <dbReference type="ARBA" id="ARBA00022692"/>
    </source>
</evidence>
<dbReference type="Gene3D" id="1.10.287.130">
    <property type="match status" value="1"/>
</dbReference>
<dbReference type="GO" id="GO:0000156">
    <property type="term" value="F:phosphorelay response regulator activity"/>
    <property type="evidence" value="ECO:0007669"/>
    <property type="project" value="TreeGrafter"/>
</dbReference>
<evidence type="ECO:0000256" key="12">
    <source>
        <dbReference type="ARBA" id="ARBA00023136"/>
    </source>
</evidence>
<dbReference type="SMART" id="SM00304">
    <property type="entry name" value="HAMP"/>
    <property type="match status" value="1"/>
</dbReference>
<dbReference type="CDD" id="cd00130">
    <property type="entry name" value="PAS"/>
    <property type="match status" value="1"/>
</dbReference>
<dbReference type="Pfam" id="PF02518">
    <property type="entry name" value="HATPase_c"/>
    <property type="match status" value="1"/>
</dbReference>
<dbReference type="Proteomes" id="UP000057158">
    <property type="component" value="Chromosome"/>
</dbReference>
<dbReference type="Pfam" id="PF08448">
    <property type="entry name" value="PAS_4"/>
    <property type="match status" value="1"/>
</dbReference>
<evidence type="ECO:0000256" key="10">
    <source>
        <dbReference type="ARBA" id="ARBA00022989"/>
    </source>
</evidence>
<keyword evidence="6 13" id="KW-0812">Transmembrane</keyword>
<keyword evidence="19" id="KW-1185">Reference proteome</keyword>
<dbReference type="PROSITE" id="PS50109">
    <property type="entry name" value="HIS_KIN"/>
    <property type="match status" value="1"/>
</dbReference>
<dbReference type="SMART" id="SM00387">
    <property type="entry name" value="HATPase_c"/>
    <property type="match status" value="1"/>
</dbReference>
<dbReference type="GO" id="GO:0005524">
    <property type="term" value="F:ATP binding"/>
    <property type="evidence" value="ECO:0007669"/>
    <property type="project" value="UniProtKB-KW"/>
</dbReference>
<keyword evidence="12 13" id="KW-0472">Membrane</keyword>
<dbReference type="STRING" id="1603606.DSOUD_3474"/>
<gene>
    <name evidence="18" type="primary">phoR</name>
    <name evidence="18" type="ORF">DSOUD_3474</name>
</gene>
<keyword evidence="4" id="KW-0597">Phosphoprotein</keyword>
<evidence type="ECO:0000256" key="2">
    <source>
        <dbReference type="ARBA" id="ARBA00004141"/>
    </source>
</evidence>
<dbReference type="CDD" id="cd06225">
    <property type="entry name" value="HAMP"/>
    <property type="match status" value="1"/>
</dbReference>
<dbReference type="InterPro" id="IPR035965">
    <property type="entry name" value="PAS-like_dom_sf"/>
</dbReference>
<dbReference type="SUPFAM" id="SSF55785">
    <property type="entry name" value="PYP-like sensor domain (PAS domain)"/>
    <property type="match status" value="1"/>
</dbReference>
<evidence type="ECO:0000256" key="1">
    <source>
        <dbReference type="ARBA" id="ARBA00000085"/>
    </source>
</evidence>
<dbReference type="GO" id="GO:0016020">
    <property type="term" value="C:membrane"/>
    <property type="evidence" value="ECO:0007669"/>
    <property type="project" value="UniProtKB-SubCell"/>
</dbReference>
<feature type="domain" description="PAC" evidence="16">
    <location>
        <begin position="316"/>
        <end position="369"/>
    </location>
</feature>
<dbReference type="RefSeq" id="WP_053552128.1">
    <property type="nucleotide sequence ID" value="NZ_CP010802.1"/>
</dbReference>
<dbReference type="EC" id="2.7.13.3" evidence="3"/>
<dbReference type="PRINTS" id="PR00344">
    <property type="entry name" value="BCTRLSENSOR"/>
</dbReference>
<proteinExistence type="predicted"/>
<dbReference type="CDD" id="cd00082">
    <property type="entry name" value="HisKA"/>
    <property type="match status" value="1"/>
</dbReference>
<dbReference type="AlphaFoldDB" id="A0A0M3QGL2"/>
<dbReference type="GO" id="GO:0030295">
    <property type="term" value="F:protein kinase activator activity"/>
    <property type="evidence" value="ECO:0007669"/>
    <property type="project" value="TreeGrafter"/>
</dbReference>
<dbReference type="InterPro" id="IPR036890">
    <property type="entry name" value="HATPase_C_sf"/>
</dbReference>
<comment type="catalytic activity">
    <reaction evidence="1">
        <text>ATP + protein L-histidine = ADP + protein N-phospho-L-histidine.</text>
        <dbReference type="EC" id="2.7.13.3"/>
    </reaction>
</comment>
<dbReference type="PANTHER" id="PTHR42878:SF7">
    <property type="entry name" value="SENSOR HISTIDINE KINASE GLRK"/>
    <property type="match status" value="1"/>
</dbReference>
<dbReference type="InterPro" id="IPR036097">
    <property type="entry name" value="HisK_dim/P_sf"/>
</dbReference>
<dbReference type="PROSITE" id="PS50113">
    <property type="entry name" value="PAC"/>
    <property type="match status" value="1"/>
</dbReference>
<evidence type="ECO:0000256" key="8">
    <source>
        <dbReference type="ARBA" id="ARBA00022777"/>
    </source>
</evidence>
<dbReference type="SUPFAM" id="SSF47384">
    <property type="entry name" value="Homodimeric domain of signal transducing histidine kinase"/>
    <property type="match status" value="1"/>
</dbReference>
<dbReference type="Gene3D" id="3.30.565.10">
    <property type="entry name" value="Histidine kinase-like ATPase, C-terminal domain"/>
    <property type="match status" value="1"/>
</dbReference>
<dbReference type="Pfam" id="PF00672">
    <property type="entry name" value="HAMP"/>
    <property type="match status" value="1"/>
</dbReference>
<keyword evidence="7" id="KW-0547">Nucleotide-binding</keyword>
<evidence type="ECO:0000256" key="7">
    <source>
        <dbReference type="ARBA" id="ARBA00022741"/>
    </source>
</evidence>
<dbReference type="InterPro" id="IPR050351">
    <property type="entry name" value="BphY/WalK/GraS-like"/>
</dbReference>
<dbReference type="Gene3D" id="6.10.340.10">
    <property type="match status" value="1"/>
</dbReference>
<sequence length="602" mass="65002">MRPVRLIWQLYPSYLAVLLVSLLGVGWYFSHSLHHFYLGQAAGDLEARARLIAPQIAGRLAPEGGASLAPFCRELGRSADSRVTVILPGGVVLCDSEEDPARMDNHGGRMEVAAALAGETGVASRYSQTLLREMMYVAVPVREGEEIVGVVRTARAVNVIDQALGTVSLKIALAGVAAALLAALLSWWIARRISLPIEELRRGAQRFARGELGTRLSFSGPEELRALAEAMNQMAAQLDERLSTVLRQRNEQEAVLASMVEGVLAVDCDERILRLNGAAAELVGVRPGAAVGRPIQETVRKADLHRFVRRALQAEEPVEGDIVLVSGGVERFLQAHGTRLRDSRGEKIGALIVLNDVTRLRRLENLRRDFVANVSHELKTPITAIKGAAETLEDGALDEPAGARRFVAMIAKQADRLHAIIDDLLSLSRIEQGSEREGIPLTSQALRPVLEAAIQDCALAAADKGLAIDLFCPSELHSRINAPLLEQAVVNLLTNAIKYSPERGTVAVDAALEEGRLLIRVQDRGCGIAAAHLPRLFERFYRVDRARSRNLGGTGLGLAIVKHIASAHDGEVLVQSTVGAGSTFTIVLPQEGKDSGDRQTSP</sequence>
<evidence type="ECO:0000259" key="15">
    <source>
        <dbReference type="PROSITE" id="PS50112"/>
    </source>
</evidence>
<dbReference type="CDD" id="cd00075">
    <property type="entry name" value="HATPase"/>
    <property type="match status" value="1"/>
</dbReference>
<dbReference type="InterPro" id="IPR005467">
    <property type="entry name" value="His_kinase_dom"/>
</dbReference>
<evidence type="ECO:0000256" key="11">
    <source>
        <dbReference type="ARBA" id="ARBA00023012"/>
    </source>
</evidence>
<evidence type="ECO:0000256" key="3">
    <source>
        <dbReference type="ARBA" id="ARBA00012438"/>
    </source>
</evidence>
<organism evidence="18 19">
    <name type="scientific">Desulfuromonas soudanensis</name>
    <dbReference type="NCBI Taxonomy" id="1603606"/>
    <lineage>
        <taxon>Bacteria</taxon>
        <taxon>Pseudomonadati</taxon>
        <taxon>Thermodesulfobacteriota</taxon>
        <taxon>Desulfuromonadia</taxon>
        <taxon>Desulfuromonadales</taxon>
        <taxon>Desulfuromonadaceae</taxon>
        <taxon>Desulfuromonas</taxon>
    </lineage>
</organism>
<evidence type="ECO:0000256" key="4">
    <source>
        <dbReference type="ARBA" id="ARBA00022553"/>
    </source>
</evidence>
<evidence type="ECO:0000256" key="5">
    <source>
        <dbReference type="ARBA" id="ARBA00022679"/>
    </source>
</evidence>
<name>A0A0M3QGL2_9BACT</name>
<dbReference type="Pfam" id="PF00512">
    <property type="entry name" value="HisKA"/>
    <property type="match status" value="1"/>
</dbReference>
<feature type="domain" description="PAS" evidence="15">
    <location>
        <begin position="248"/>
        <end position="321"/>
    </location>
</feature>
<dbReference type="PANTHER" id="PTHR42878">
    <property type="entry name" value="TWO-COMPONENT HISTIDINE KINASE"/>
    <property type="match status" value="1"/>
</dbReference>
<evidence type="ECO:0000313" key="19">
    <source>
        <dbReference type="Proteomes" id="UP000057158"/>
    </source>
</evidence>
<dbReference type="PATRIC" id="fig|1603606.3.peg.3733"/>
<dbReference type="InterPro" id="IPR000700">
    <property type="entry name" value="PAS-assoc_C"/>
</dbReference>
<dbReference type="GO" id="GO:0000155">
    <property type="term" value="F:phosphorelay sensor kinase activity"/>
    <property type="evidence" value="ECO:0007669"/>
    <property type="project" value="InterPro"/>
</dbReference>
<dbReference type="EMBL" id="CP010802">
    <property type="protein sequence ID" value="ALC18189.1"/>
    <property type="molecule type" value="Genomic_DNA"/>
</dbReference>
<dbReference type="FunFam" id="1.10.287.130:FF:000001">
    <property type="entry name" value="Two-component sensor histidine kinase"/>
    <property type="match status" value="1"/>
</dbReference>
<keyword evidence="11" id="KW-0902">Two-component regulatory system</keyword>